<evidence type="ECO:0000313" key="1">
    <source>
        <dbReference type="EMBL" id="TDF72765.1"/>
    </source>
</evidence>
<proteinExistence type="predicted"/>
<comment type="caution">
    <text evidence="1">The sequence shown here is derived from an EMBL/GenBank/DDBJ whole genome shotgun (WGS) entry which is preliminary data.</text>
</comment>
<dbReference type="EMBL" id="SMOG01000017">
    <property type="protein sequence ID" value="TDF72765.1"/>
    <property type="molecule type" value="Genomic_DNA"/>
</dbReference>
<keyword evidence="2" id="KW-1185">Reference proteome</keyword>
<gene>
    <name evidence="1" type="ORF">E0946_05475</name>
</gene>
<reference evidence="1" key="1">
    <citation type="submission" date="2019-03" db="EMBL/GenBank/DDBJ databases">
        <title>Candidatus Syntrophosphaera thermopropionivorans: a novel player in syntrophic propionate oxidation during anaerobic digestion.</title>
        <authorList>
            <person name="Dyksma S."/>
        </authorList>
    </citation>
    <scope>NUCLEOTIDE SEQUENCE</scope>
    <source>
        <strain evidence="1">W5</strain>
    </source>
</reference>
<protein>
    <submittedName>
        <fullName evidence="1">T9SS type A sorting domain-containing protein</fullName>
    </submittedName>
</protein>
<dbReference type="Proteomes" id="UP000294588">
    <property type="component" value="Unassembled WGS sequence"/>
</dbReference>
<accession>A0AC61QII8</accession>
<evidence type="ECO:0000313" key="2">
    <source>
        <dbReference type="Proteomes" id="UP000294588"/>
    </source>
</evidence>
<sequence>MFTYTGSGGIIYFYAQGKERMKHIALILIIGCVGFCLWGAKWETITNTTHIYDLLEMDTGYYMGTWGGMVFVSKLNTPGIHLEAINKVWTTADGLVSNDVRNISYIQFNQSIWLGSASDGITIINQQGMQKLTTELGLPSNNVVKIVEKGSNVLVATQMGLANYYYLEGVNFPLQLHQYNVQNTPGLLSNNINAMELASNNYLFISTDRGLNFVHLDSLDVDDAWHSLSGARVKNGHKNKLSIGGDKLIVTAPTEIYCHSIDPYQNSWTHYTSANGLINQNFNYATIDANGDLWVSYGTWDEDILAYNLTGDILLTRISSEGAIQHLNKKELGLGTKCISKIICTDDGIYLCSWGDGIFYQIYPFNPAADPWQQYLQNTIGFPKIRNIVTDAQNAIWFSSGAWSIIPQRKSSLGACRYKDGIWRTYNLANSPIHTDNVYTVEVDSKDRKWFGTFYAIENASPTGWKYGVSIFDEVNNQWFWITHSGMYQWNETTQSYGGNPIGTAQVLGDTDVGINCDKYGNMLIACCEDGFTVLSPEDEFIRNFTIPNSVRQAVEYSYHNGRQYFIGTHNDRGLVIWNDDSIPESNGNHWLIPDPPELNNCEVYGVVTIESPYEGTQHWIAASNGLFMWDETDWYKYDTAIKRYKYNKNTHNWENNILYFVDEERLFGSVRTTPTAIYLDPFNRIWIGSLQHGLTMYDPITERFTNYYQENSPLLSNYITALGYNPEEGKLLIGTPEGLNTLIIGYQIKPETQLTSLKIYPNPFYPEKDKSISIINYPSGTLPLGNNKCRIYDSSGALVITLKENEFARFDWDGLNSAGKKCATGIYYVVVMDEKGNRKTGKIALLR</sequence>
<organism evidence="1 2">
    <name type="scientific">Candidatus Syntrophosphaera thermopropionivorans</name>
    <dbReference type="NCBI Taxonomy" id="2593015"/>
    <lineage>
        <taxon>Bacteria</taxon>
        <taxon>Pseudomonadati</taxon>
        <taxon>Candidatus Cloacimonadota</taxon>
        <taxon>Candidatus Cloacimonadia</taxon>
        <taxon>Candidatus Cloacimonadales</taxon>
        <taxon>Candidatus Cloacimonadaceae</taxon>
        <taxon>Candidatus Syntrophosphaera</taxon>
    </lineage>
</organism>
<name>A0AC61QII8_9BACT</name>